<dbReference type="SMART" id="SM00382">
    <property type="entry name" value="AAA"/>
    <property type="match status" value="1"/>
</dbReference>
<dbReference type="InterPro" id="IPR051782">
    <property type="entry name" value="ABC_Transporter_VariousFunc"/>
</dbReference>
<dbReference type="GO" id="GO:0005524">
    <property type="term" value="F:ATP binding"/>
    <property type="evidence" value="ECO:0007669"/>
    <property type="project" value="UniProtKB-KW"/>
</dbReference>
<dbReference type="RefSeq" id="WP_311597043.1">
    <property type="nucleotide sequence ID" value="NZ_JAVREM010000006.1"/>
</dbReference>
<proteinExistence type="predicted"/>
<dbReference type="EMBL" id="JAVREM010000006">
    <property type="protein sequence ID" value="MDT0318391.1"/>
    <property type="molecule type" value="Genomic_DNA"/>
</dbReference>
<evidence type="ECO:0000256" key="1">
    <source>
        <dbReference type="ARBA" id="ARBA00022448"/>
    </source>
</evidence>
<protein>
    <submittedName>
        <fullName evidence="5">ABC transporter ATP-binding protein</fullName>
    </submittedName>
</protein>
<dbReference type="Pfam" id="PF00005">
    <property type="entry name" value="ABC_tran"/>
    <property type="match status" value="1"/>
</dbReference>
<evidence type="ECO:0000313" key="5">
    <source>
        <dbReference type="EMBL" id="MDT0318391.1"/>
    </source>
</evidence>
<keyword evidence="1" id="KW-0813">Transport</keyword>
<dbReference type="InterPro" id="IPR027417">
    <property type="entry name" value="P-loop_NTPase"/>
</dbReference>
<evidence type="ECO:0000256" key="2">
    <source>
        <dbReference type="ARBA" id="ARBA00022741"/>
    </source>
</evidence>
<dbReference type="InterPro" id="IPR003593">
    <property type="entry name" value="AAA+_ATPase"/>
</dbReference>
<name>A0ABU2LLE7_9ACTN</name>
<sequence length="239" mass="25287">MRVFERPPVQEGDSDGDRPLLVLEGVSRLHGERQVLRPVDLALAPGEAVALLGHNGSGKSTLLRLAAGRDRPGTGRVLFAGAPMDEDDPAVRARVAVVGDAPACYPDLTVRQHLELVAVGHGVPDREAAVDAALAAHGLTERAGALTTELSSGQLQELLLAAALLRPAELLLLDEPEQRLDPAARERLARALTERRAAGVTLLFATHHRELARAVADRVLLLDNGHVVAEGAPARVLSP</sequence>
<dbReference type="Gene3D" id="3.40.50.300">
    <property type="entry name" value="P-loop containing nucleotide triphosphate hydrolases"/>
    <property type="match status" value="1"/>
</dbReference>
<comment type="caution">
    <text evidence="5">The sequence shown here is derived from an EMBL/GenBank/DDBJ whole genome shotgun (WGS) entry which is preliminary data.</text>
</comment>
<reference evidence="6" key="1">
    <citation type="submission" date="2023-07" db="EMBL/GenBank/DDBJ databases">
        <title>30 novel species of actinomycetes from the DSMZ collection.</title>
        <authorList>
            <person name="Nouioui I."/>
        </authorList>
    </citation>
    <scope>NUCLEOTIDE SEQUENCE [LARGE SCALE GENOMIC DNA]</scope>
    <source>
        <strain evidence="6">DSM 44918</strain>
    </source>
</reference>
<dbReference type="Proteomes" id="UP001183420">
    <property type="component" value="Unassembled WGS sequence"/>
</dbReference>
<keyword evidence="2" id="KW-0547">Nucleotide-binding</keyword>
<keyword evidence="3 5" id="KW-0067">ATP-binding</keyword>
<evidence type="ECO:0000259" key="4">
    <source>
        <dbReference type="PROSITE" id="PS50893"/>
    </source>
</evidence>
<gene>
    <name evidence="5" type="ORF">RNC47_08605</name>
</gene>
<feature type="domain" description="ABC transporter" evidence="4">
    <location>
        <begin position="21"/>
        <end position="239"/>
    </location>
</feature>
<accession>A0ABU2LLE7</accession>
<evidence type="ECO:0000256" key="3">
    <source>
        <dbReference type="ARBA" id="ARBA00022840"/>
    </source>
</evidence>
<dbReference type="PROSITE" id="PS50893">
    <property type="entry name" value="ABC_TRANSPORTER_2"/>
    <property type="match status" value="1"/>
</dbReference>
<dbReference type="PANTHER" id="PTHR42939">
    <property type="entry name" value="ABC TRANSPORTER ATP-BINDING PROTEIN ALBC-RELATED"/>
    <property type="match status" value="1"/>
</dbReference>
<dbReference type="PANTHER" id="PTHR42939:SF1">
    <property type="entry name" value="ABC TRANSPORTER ATP-BINDING PROTEIN ALBC-RELATED"/>
    <property type="match status" value="1"/>
</dbReference>
<keyword evidence="6" id="KW-1185">Reference proteome</keyword>
<evidence type="ECO:0000313" key="6">
    <source>
        <dbReference type="Proteomes" id="UP001183420"/>
    </source>
</evidence>
<dbReference type="SUPFAM" id="SSF52540">
    <property type="entry name" value="P-loop containing nucleoside triphosphate hydrolases"/>
    <property type="match status" value="1"/>
</dbReference>
<organism evidence="5 6">
    <name type="scientific">Streptomyces millisiae</name>
    <dbReference type="NCBI Taxonomy" id="3075542"/>
    <lineage>
        <taxon>Bacteria</taxon>
        <taxon>Bacillati</taxon>
        <taxon>Actinomycetota</taxon>
        <taxon>Actinomycetes</taxon>
        <taxon>Kitasatosporales</taxon>
        <taxon>Streptomycetaceae</taxon>
        <taxon>Streptomyces</taxon>
    </lineage>
</organism>
<dbReference type="InterPro" id="IPR003439">
    <property type="entry name" value="ABC_transporter-like_ATP-bd"/>
</dbReference>